<accession>A0A2U1CSS7</accession>
<evidence type="ECO:0000256" key="2">
    <source>
        <dbReference type="ARBA" id="ARBA00001946"/>
    </source>
</evidence>
<dbReference type="Gene3D" id="3.90.79.10">
    <property type="entry name" value="Nucleoside Triphosphate Pyrophosphohydrolase"/>
    <property type="match status" value="1"/>
</dbReference>
<gene>
    <name evidence="8" type="ORF">C7440_1377</name>
</gene>
<dbReference type="STRING" id="1231391.GCA_000308195_00837"/>
<dbReference type="InterPro" id="IPR045121">
    <property type="entry name" value="CoAse"/>
</dbReference>
<protein>
    <submittedName>
        <fullName evidence="8">8-oxo-dGTP pyrophosphatase MutT (NUDIX family)</fullName>
    </submittedName>
</protein>
<evidence type="ECO:0000256" key="5">
    <source>
        <dbReference type="ARBA" id="ARBA00022842"/>
    </source>
</evidence>
<comment type="cofactor">
    <cofactor evidence="1">
        <name>Mn(2+)</name>
        <dbReference type="ChEBI" id="CHEBI:29035"/>
    </cofactor>
</comment>
<dbReference type="EMBL" id="QEKO01000001">
    <property type="protein sequence ID" value="PVY68962.1"/>
    <property type="molecule type" value="Genomic_DNA"/>
</dbReference>
<dbReference type="NCBIfam" id="NF007980">
    <property type="entry name" value="PRK10707.1"/>
    <property type="match status" value="1"/>
</dbReference>
<dbReference type="Pfam" id="PF00293">
    <property type="entry name" value="NUDIX"/>
    <property type="match status" value="1"/>
</dbReference>
<dbReference type="SUPFAM" id="SSF55811">
    <property type="entry name" value="Nudix"/>
    <property type="match status" value="1"/>
</dbReference>
<evidence type="ECO:0000256" key="6">
    <source>
        <dbReference type="ARBA" id="ARBA00023211"/>
    </source>
</evidence>
<evidence type="ECO:0000256" key="1">
    <source>
        <dbReference type="ARBA" id="ARBA00001936"/>
    </source>
</evidence>
<dbReference type="InterPro" id="IPR000086">
    <property type="entry name" value="NUDIX_hydrolase_dom"/>
</dbReference>
<evidence type="ECO:0000313" key="8">
    <source>
        <dbReference type="EMBL" id="PVY68962.1"/>
    </source>
</evidence>
<sequence>MARNIPHSRTGKRTVIVPGFDPQTQPIVPLSDILLPLDSAAIQLDFIRSAFSSPIDWQVEPVFTESFQADSLDLIDIVQAAVFVPLVQRPEGLHLLFTRRASHLYDHAGQICFPGGRIETTDRDAVDAALRETREEIGVAPEYIQLLGTQPGFLTSTRFTMKPVIGYVRPGFTIRPDLTEVAEVFEVPLSFLMDPSHHFLHRANLPDGGHRFYFSMPWKDYFIWGATAALIRNLYHFLSAAQAHKCVVGSQ</sequence>
<dbReference type="GO" id="GO:0010945">
    <property type="term" value="F:coenzyme A diphosphatase activity"/>
    <property type="evidence" value="ECO:0007669"/>
    <property type="project" value="InterPro"/>
</dbReference>
<comment type="cofactor">
    <cofactor evidence="2">
        <name>Mg(2+)</name>
        <dbReference type="ChEBI" id="CHEBI:18420"/>
    </cofactor>
</comment>
<evidence type="ECO:0000256" key="4">
    <source>
        <dbReference type="ARBA" id="ARBA00022801"/>
    </source>
</evidence>
<evidence type="ECO:0000256" key="3">
    <source>
        <dbReference type="ARBA" id="ARBA00022723"/>
    </source>
</evidence>
<keyword evidence="6" id="KW-0464">Manganese</keyword>
<dbReference type="InterPro" id="IPR015797">
    <property type="entry name" value="NUDIX_hydrolase-like_dom_sf"/>
</dbReference>
<keyword evidence="4" id="KW-0378">Hydrolase</keyword>
<name>A0A2U1CSS7_9BURK</name>
<proteinExistence type="predicted"/>
<dbReference type="GO" id="GO:0046872">
    <property type="term" value="F:metal ion binding"/>
    <property type="evidence" value="ECO:0007669"/>
    <property type="project" value="UniProtKB-KW"/>
</dbReference>
<dbReference type="OrthoDB" id="9802805at2"/>
<dbReference type="RefSeq" id="WP_116517897.1">
    <property type="nucleotide sequence ID" value="NZ_JACCEX010000008.1"/>
</dbReference>
<organism evidence="8 9">
    <name type="scientific">Pusillimonas noertemannii</name>
    <dbReference type="NCBI Taxonomy" id="305977"/>
    <lineage>
        <taxon>Bacteria</taxon>
        <taxon>Pseudomonadati</taxon>
        <taxon>Pseudomonadota</taxon>
        <taxon>Betaproteobacteria</taxon>
        <taxon>Burkholderiales</taxon>
        <taxon>Alcaligenaceae</taxon>
        <taxon>Pusillimonas</taxon>
    </lineage>
</organism>
<dbReference type="Proteomes" id="UP000246145">
    <property type="component" value="Unassembled WGS sequence"/>
</dbReference>
<keyword evidence="9" id="KW-1185">Reference proteome</keyword>
<dbReference type="PROSITE" id="PS51462">
    <property type="entry name" value="NUDIX"/>
    <property type="match status" value="1"/>
</dbReference>
<dbReference type="AlphaFoldDB" id="A0A2U1CSS7"/>
<evidence type="ECO:0000259" key="7">
    <source>
        <dbReference type="PROSITE" id="PS51462"/>
    </source>
</evidence>
<reference evidence="8 9" key="1">
    <citation type="submission" date="2018-04" db="EMBL/GenBank/DDBJ databases">
        <title>Genomic Encyclopedia of Type Strains, Phase IV (KMG-IV): sequencing the most valuable type-strain genomes for metagenomic binning, comparative biology and taxonomic classification.</title>
        <authorList>
            <person name="Goeker M."/>
        </authorList>
    </citation>
    <scope>NUCLEOTIDE SEQUENCE [LARGE SCALE GENOMIC DNA]</scope>
    <source>
        <strain evidence="8 9">DSM 10065</strain>
    </source>
</reference>
<keyword evidence="5" id="KW-0460">Magnesium</keyword>
<feature type="domain" description="Nudix hydrolase" evidence="7">
    <location>
        <begin position="77"/>
        <end position="209"/>
    </location>
</feature>
<dbReference type="PANTHER" id="PTHR12992:SF11">
    <property type="entry name" value="MITOCHONDRIAL COENZYME A DIPHOSPHATASE NUDT8"/>
    <property type="match status" value="1"/>
</dbReference>
<keyword evidence="3" id="KW-0479">Metal-binding</keyword>
<dbReference type="PANTHER" id="PTHR12992">
    <property type="entry name" value="NUDIX HYDROLASE"/>
    <property type="match status" value="1"/>
</dbReference>
<evidence type="ECO:0000313" key="9">
    <source>
        <dbReference type="Proteomes" id="UP000246145"/>
    </source>
</evidence>
<dbReference type="CDD" id="cd03426">
    <property type="entry name" value="NUDIX_CoAse_Nudt7"/>
    <property type="match status" value="1"/>
</dbReference>
<comment type="caution">
    <text evidence="8">The sequence shown here is derived from an EMBL/GenBank/DDBJ whole genome shotgun (WGS) entry which is preliminary data.</text>
</comment>